<dbReference type="EMBL" id="JAJOZR010000022">
    <property type="protein sequence ID" value="MCD7111841.1"/>
    <property type="molecule type" value="Genomic_DNA"/>
</dbReference>
<sequence length="453" mass="49840">LSSRFVVVDDKPEHLKGIKESLDALRYDCHTRLYEEESVGGWSALPGIRMLFIDKNLRAGVTMGSSGAQNAFAAIVDVIEKLISPESGPYGLILWAEQPDYEAFKEFLYSRLSDKPDILPVFCEQLTKGEYINTITGEIIDPEKFKLDILEKMSGSRQMSALFSWEADVVAAMDAVLKSIVGLVPPASRGSDTFGPELGRVLHRISEAGSGIGRAMENPRETINQVLVPILADRITEHDPEGVAGDAWRQALVAPPPQHQPPSVAIQASVNTAIHISRGRPGQAASLKATDLGAVVQYPFPELEASLREHFGLSKELILSDRFFGMTAEDWGRSRFRLVQIGAPCDHAQPKDAPLLYLLGLEWPFTNPDGSKNGQAKLHKAKSAKTEQAWSSPIITVEGGNPGKLSVFLSCSLSRARPEEDTWIAAYRLREELVSQLTHRYARHISRPGIVEL</sequence>
<name>A0A9X1NXM0_9HYPH</name>
<evidence type="ECO:0000313" key="1">
    <source>
        <dbReference type="EMBL" id="MCD7111841.1"/>
    </source>
</evidence>
<protein>
    <submittedName>
        <fullName evidence="1">Uncharacterized protein</fullName>
    </submittedName>
</protein>
<dbReference type="AlphaFoldDB" id="A0A9X1NXM0"/>
<accession>A0A9X1NXM0</accession>
<comment type="caution">
    <text evidence="1">The sequence shown here is derived from an EMBL/GenBank/DDBJ whole genome shotgun (WGS) entry which is preliminary data.</text>
</comment>
<gene>
    <name evidence="1" type="ORF">LRX75_22700</name>
</gene>
<reference evidence="1" key="1">
    <citation type="submission" date="2021-12" db="EMBL/GenBank/DDBJ databases">
        <authorList>
            <person name="Li Y."/>
        </authorList>
    </citation>
    <scope>NUCLEOTIDE SEQUENCE</scope>
    <source>
        <strain evidence="1">DKSPLA3</strain>
    </source>
</reference>
<organism evidence="1 2">
    <name type="scientific">Rhizobium quercicola</name>
    <dbReference type="NCBI Taxonomy" id="2901226"/>
    <lineage>
        <taxon>Bacteria</taxon>
        <taxon>Pseudomonadati</taxon>
        <taxon>Pseudomonadota</taxon>
        <taxon>Alphaproteobacteria</taxon>
        <taxon>Hyphomicrobiales</taxon>
        <taxon>Rhizobiaceae</taxon>
        <taxon>Rhizobium/Agrobacterium group</taxon>
        <taxon>Rhizobium</taxon>
    </lineage>
</organism>
<keyword evidence="2" id="KW-1185">Reference proteome</keyword>
<dbReference type="Proteomes" id="UP001139089">
    <property type="component" value="Unassembled WGS sequence"/>
</dbReference>
<dbReference type="RefSeq" id="WP_231816860.1">
    <property type="nucleotide sequence ID" value="NZ_JAJOZR010000022.1"/>
</dbReference>
<proteinExistence type="predicted"/>
<evidence type="ECO:0000313" key="2">
    <source>
        <dbReference type="Proteomes" id="UP001139089"/>
    </source>
</evidence>
<feature type="non-terminal residue" evidence="1">
    <location>
        <position position="1"/>
    </location>
</feature>